<feature type="binding site" evidence="6">
    <location>
        <position position="279"/>
    </location>
    <ligand>
        <name>a divalent metal cation</name>
        <dbReference type="ChEBI" id="CHEBI:60240"/>
        <label>1</label>
    </ligand>
</feature>
<comment type="caution">
    <text evidence="9">The sequence shown here is derived from an EMBL/GenBank/DDBJ whole genome shotgun (WGS) entry which is preliminary data.</text>
</comment>
<dbReference type="PROSITE" id="PS00680">
    <property type="entry name" value="MAP_1"/>
    <property type="match status" value="1"/>
</dbReference>
<feature type="binding site" evidence="6">
    <location>
        <position position="151"/>
    </location>
    <ligand>
        <name>a divalent metal cation</name>
        <dbReference type="ChEBI" id="CHEBI:60240"/>
        <label>2</label>
        <note>catalytic</note>
    </ligand>
</feature>
<dbReference type="STRING" id="1034345.GCA_000236865_01878"/>
<evidence type="ECO:0000313" key="9">
    <source>
        <dbReference type="EMBL" id="RDB54584.1"/>
    </source>
</evidence>
<comment type="similarity">
    <text evidence="6">Belongs to the peptidase M24A family. Methionine aminopeptidase type 1 subfamily.</text>
</comment>
<dbReference type="InterPro" id="IPR000994">
    <property type="entry name" value="Pept_M24"/>
</dbReference>
<gene>
    <name evidence="6" type="primary">map</name>
    <name evidence="9" type="ORF">C1880_08455</name>
</gene>
<dbReference type="PRINTS" id="PR00599">
    <property type="entry name" value="MAPEPTIDASE"/>
</dbReference>
<dbReference type="GO" id="GO:0070006">
    <property type="term" value="F:metalloaminopeptidase activity"/>
    <property type="evidence" value="ECO:0007669"/>
    <property type="project" value="UniProtKB-UniRule"/>
</dbReference>
<comment type="subunit">
    <text evidence="6">Monomer.</text>
</comment>
<dbReference type="Pfam" id="PF00557">
    <property type="entry name" value="Peptidase_M24"/>
    <property type="match status" value="1"/>
</dbReference>
<dbReference type="InterPro" id="IPR036005">
    <property type="entry name" value="Creatinase/aminopeptidase-like"/>
</dbReference>
<dbReference type="SUPFAM" id="SSF103642">
    <property type="entry name" value="Sec-C motif"/>
    <property type="match status" value="1"/>
</dbReference>
<evidence type="ECO:0000256" key="1">
    <source>
        <dbReference type="ARBA" id="ARBA00002521"/>
    </source>
</evidence>
<dbReference type="HAMAP" id="MF_01974">
    <property type="entry name" value="MetAP_1"/>
    <property type="match status" value="1"/>
</dbReference>
<dbReference type="InterPro" id="IPR002467">
    <property type="entry name" value="Pept_M24A_MAP1"/>
</dbReference>
<comment type="catalytic activity">
    <reaction evidence="6 7">
        <text>Release of N-terminal amino acids, preferentially methionine, from peptides and arylamides.</text>
        <dbReference type="EC" id="3.4.11.18"/>
    </reaction>
</comment>
<dbReference type="InterPro" id="IPR004027">
    <property type="entry name" value="SEC_C_motif"/>
</dbReference>
<dbReference type="NCBIfam" id="NF008970">
    <property type="entry name" value="PRK12318.1"/>
    <property type="match status" value="1"/>
</dbReference>
<evidence type="ECO:0000256" key="3">
    <source>
        <dbReference type="ARBA" id="ARBA00022670"/>
    </source>
</evidence>
<feature type="binding site" evidence="6">
    <location>
        <position position="279"/>
    </location>
    <ligand>
        <name>a divalent metal cation</name>
        <dbReference type="ChEBI" id="CHEBI:60240"/>
        <label>2</label>
        <note>catalytic</note>
    </ligand>
</feature>
<dbReference type="OrthoDB" id="9802055at2"/>
<dbReference type="PANTHER" id="PTHR43330">
    <property type="entry name" value="METHIONINE AMINOPEPTIDASE"/>
    <property type="match status" value="1"/>
</dbReference>
<dbReference type="GO" id="GO:0004239">
    <property type="term" value="F:initiator methionyl aminopeptidase activity"/>
    <property type="evidence" value="ECO:0007669"/>
    <property type="project" value="UniProtKB-UniRule"/>
</dbReference>
<keyword evidence="4 6" id="KW-0479">Metal-binding</keyword>
<comment type="cofactor">
    <cofactor evidence="6">
        <name>Co(2+)</name>
        <dbReference type="ChEBI" id="CHEBI:48828"/>
    </cofactor>
    <cofactor evidence="6">
        <name>Zn(2+)</name>
        <dbReference type="ChEBI" id="CHEBI:29105"/>
    </cofactor>
    <cofactor evidence="6">
        <name>Mn(2+)</name>
        <dbReference type="ChEBI" id="CHEBI:29035"/>
    </cofactor>
    <cofactor evidence="6">
        <name>Fe(2+)</name>
        <dbReference type="ChEBI" id="CHEBI:29033"/>
    </cofactor>
    <text evidence="6">Binds 2 divalent metal cations per subunit. Has a high-affinity and a low affinity metal-binding site. The true nature of the physiological cofactor is under debate. The enzyme is active with cobalt, zinc, manganese or divalent iron ions. Most likely, methionine aminopeptidases function as mononuclear Fe(2+)-metalloproteases under physiological conditions, and the catalytically relevant metal-binding site has been assigned to the histidine-containing high-affinity site.</text>
</comment>
<feature type="binding site" evidence="6">
    <location>
        <position position="140"/>
    </location>
    <ligand>
        <name>a divalent metal cation</name>
        <dbReference type="ChEBI" id="CHEBI:60240"/>
        <label>1</label>
    </ligand>
</feature>
<dbReference type="Proteomes" id="UP000253792">
    <property type="component" value="Unassembled WGS sequence"/>
</dbReference>
<sequence>MYDNLKSPGRNDECWCGSGRKYKKCHLDFDERLQSLYEQGFEVPQRSLLKTPEEIEGIKRSAAINIGVLDLVAERIGAGVSTEEIDKWIYDYTVEHGGIPADLDYEGYPKSVCTSINEVVCHGIPSPDDVLKDGDIVNVDCSTILDGYYSDSSRMFCIGEVSDEKRRLVEETKKALEAGLAAVKPWGLLGDVGAAVHEYAHAQGFSVVREFGGHGIGLEFHEDPFVSHVSEPGTGMVLAPGCCFTIEPMINMGSHDIDMTDPNGWTVRTADRKPSAQWEVQLVVTETGYELLSW</sequence>
<name>A0A369L5B6_9ACTN</name>
<dbReference type="Gene3D" id="3.90.230.10">
    <property type="entry name" value="Creatinase/methionine aminopeptidase superfamily"/>
    <property type="match status" value="1"/>
</dbReference>
<keyword evidence="2 6" id="KW-0031">Aminopeptidase</keyword>
<dbReference type="NCBIfam" id="TIGR00500">
    <property type="entry name" value="met_pdase_I"/>
    <property type="match status" value="1"/>
</dbReference>
<feature type="binding site" evidence="6">
    <location>
        <position position="247"/>
    </location>
    <ligand>
        <name>a divalent metal cation</name>
        <dbReference type="ChEBI" id="CHEBI:60240"/>
        <label>2</label>
        <note>catalytic</note>
    </ligand>
</feature>
<dbReference type="EC" id="3.4.11.18" evidence="6 7"/>
<dbReference type="Gene3D" id="3.10.450.50">
    <property type="match status" value="1"/>
</dbReference>
<dbReference type="GO" id="GO:0046872">
    <property type="term" value="F:metal ion binding"/>
    <property type="evidence" value="ECO:0007669"/>
    <property type="project" value="UniProtKB-UniRule"/>
</dbReference>
<feature type="binding site" evidence="6">
    <location>
        <position position="122"/>
    </location>
    <ligand>
        <name>substrate</name>
    </ligand>
</feature>
<dbReference type="EMBL" id="PPTP01000008">
    <property type="protein sequence ID" value="RDB54584.1"/>
    <property type="molecule type" value="Genomic_DNA"/>
</dbReference>
<feature type="binding site" evidence="6">
    <location>
        <position position="221"/>
    </location>
    <ligand>
        <name>substrate</name>
    </ligand>
</feature>
<evidence type="ECO:0000256" key="4">
    <source>
        <dbReference type="ARBA" id="ARBA00022723"/>
    </source>
</evidence>
<proteinExistence type="inferred from homology"/>
<dbReference type="CDD" id="cd01086">
    <property type="entry name" value="MetAP1"/>
    <property type="match status" value="1"/>
</dbReference>
<evidence type="ECO:0000313" key="10">
    <source>
        <dbReference type="Proteomes" id="UP000253792"/>
    </source>
</evidence>
<dbReference type="PANTHER" id="PTHR43330:SF8">
    <property type="entry name" value="METHIONINE AMINOPEPTIDASE 1D, MITOCHONDRIAL"/>
    <property type="match status" value="1"/>
</dbReference>
<keyword evidence="10" id="KW-1185">Reference proteome</keyword>
<dbReference type="InterPro" id="IPR001714">
    <property type="entry name" value="Pept_M24_MAP"/>
</dbReference>
<feature type="binding site" evidence="6">
    <location>
        <position position="214"/>
    </location>
    <ligand>
        <name>a divalent metal cation</name>
        <dbReference type="ChEBI" id="CHEBI:60240"/>
        <label>2</label>
        <note>catalytic</note>
    </ligand>
</feature>
<keyword evidence="5 6" id="KW-0378">Hydrolase</keyword>
<dbReference type="AlphaFoldDB" id="A0A369L5B6"/>
<protein>
    <recommendedName>
        <fullName evidence="6 7">Methionine aminopeptidase</fullName>
        <shortName evidence="6">MAP</shortName>
        <shortName evidence="6">MetAP</shortName>
        <ecNumber evidence="6 7">3.4.11.18</ecNumber>
    </recommendedName>
    <alternativeName>
        <fullName evidence="6">Peptidase M</fullName>
    </alternativeName>
</protein>
<accession>A0A369L5B6</accession>
<evidence type="ECO:0000256" key="6">
    <source>
        <dbReference type="HAMAP-Rule" id="MF_01974"/>
    </source>
</evidence>
<evidence type="ECO:0000256" key="7">
    <source>
        <dbReference type="RuleBase" id="RU003653"/>
    </source>
</evidence>
<feature type="binding site" evidence="6">
    <location>
        <position position="151"/>
    </location>
    <ligand>
        <name>a divalent metal cation</name>
        <dbReference type="ChEBI" id="CHEBI:60240"/>
        <label>1</label>
    </ligand>
</feature>
<dbReference type="RefSeq" id="WP_114621110.1">
    <property type="nucleotide sequence ID" value="NZ_PPTP01000008.1"/>
</dbReference>
<reference evidence="9 10" key="1">
    <citation type="journal article" date="2018" name="Elife">
        <title>Discovery and characterization of a prevalent human gut bacterial enzyme sufficient for the inactivation of a family of plant toxins.</title>
        <authorList>
            <person name="Koppel N."/>
            <person name="Bisanz J.E."/>
            <person name="Pandelia M.E."/>
            <person name="Turnbaugh P.J."/>
            <person name="Balskus E.P."/>
        </authorList>
    </citation>
    <scope>NUCLEOTIDE SEQUENCE [LARGE SCALE GENOMIC DNA]</scope>
    <source>
        <strain evidence="10">anaerobia AP69FAA</strain>
    </source>
</reference>
<dbReference type="SUPFAM" id="SSF55920">
    <property type="entry name" value="Creatinase/aminopeptidase"/>
    <property type="match status" value="1"/>
</dbReference>
<evidence type="ECO:0000256" key="5">
    <source>
        <dbReference type="ARBA" id="ARBA00022801"/>
    </source>
</evidence>
<organism evidence="9 10">
    <name type="scientific">Senegalimassilia anaerobia</name>
    <dbReference type="NCBI Taxonomy" id="1473216"/>
    <lineage>
        <taxon>Bacteria</taxon>
        <taxon>Bacillati</taxon>
        <taxon>Actinomycetota</taxon>
        <taxon>Coriobacteriia</taxon>
        <taxon>Coriobacteriales</taxon>
        <taxon>Coriobacteriaceae</taxon>
        <taxon>Senegalimassilia</taxon>
    </lineage>
</organism>
<evidence type="ECO:0000256" key="2">
    <source>
        <dbReference type="ARBA" id="ARBA00022438"/>
    </source>
</evidence>
<comment type="function">
    <text evidence="1 6">Removes the N-terminal methionine from nascent proteins. The N-terminal methionine is often cleaved when the second residue in the primary sequence is small and uncharged (Met-Ala-, Cys, Gly, Pro, Ser, Thr, or Val). Requires deformylation of the N(alpha)-formylated initiator methionine before it can be hydrolyzed.</text>
</comment>
<evidence type="ECO:0000259" key="8">
    <source>
        <dbReference type="Pfam" id="PF00557"/>
    </source>
</evidence>
<dbReference type="GO" id="GO:0006508">
    <property type="term" value="P:proteolysis"/>
    <property type="evidence" value="ECO:0007669"/>
    <property type="project" value="UniProtKB-KW"/>
</dbReference>
<feature type="domain" description="Peptidase M24" evidence="8">
    <location>
        <begin position="56"/>
        <end position="286"/>
    </location>
</feature>
<keyword evidence="3 6" id="KW-0645">Protease</keyword>
<dbReference type="Pfam" id="PF02810">
    <property type="entry name" value="SEC-C"/>
    <property type="match status" value="1"/>
</dbReference>